<sequence length="35" mass="4019">MTALWFMISGMAFFGPRALPVGMSRRDRSSTREVR</sequence>
<dbReference type="Proteomes" id="UP000017984">
    <property type="component" value="Chromosome"/>
</dbReference>
<protein>
    <submittedName>
        <fullName evidence="1">Uncharacterized protein</fullName>
    </submittedName>
</protein>
<organism evidence="1 2">
    <name type="scientific">Streptomyces roseochromogenus subsp. oscitans DS 12.976</name>
    <dbReference type="NCBI Taxonomy" id="1352936"/>
    <lineage>
        <taxon>Bacteria</taxon>
        <taxon>Bacillati</taxon>
        <taxon>Actinomycetota</taxon>
        <taxon>Actinomycetes</taxon>
        <taxon>Kitasatosporales</taxon>
        <taxon>Streptomycetaceae</taxon>
        <taxon>Streptomyces</taxon>
    </lineage>
</organism>
<dbReference type="EMBL" id="AWQX01000083">
    <property type="protein sequence ID" value="EST34252.1"/>
    <property type="molecule type" value="Genomic_DNA"/>
</dbReference>
<dbReference type="AlphaFoldDB" id="V6KQ82"/>
<dbReference type="STRING" id="1352936.M878_10880"/>
<gene>
    <name evidence="1" type="ORF">M878_10880</name>
</gene>
<proteinExistence type="predicted"/>
<dbReference type="HOGENOM" id="CLU_3367720_0_0_11"/>
<accession>V6KQ82</accession>
<dbReference type="PATRIC" id="fig|1352936.5.peg.2306"/>
<reference evidence="1 2" key="1">
    <citation type="journal article" date="2014" name="Genome Announc.">
        <title>Draft Genome Sequence of Streptomyces roseochromogenes subsp. oscitans DS 12.976, Producer of the Aminocoumarin Antibiotic Clorobiocin.</title>
        <authorList>
            <person name="Ruckert C."/>
            <person name="Kalinowski J."/>
            <person name="Heide L."/>
            <person name="Apel A.K."/>
        </authorList>
    </citation>
    <scope>NUCLEOTIDE SEQUENCE [LARGE SCALE GENOMIC DNA]</scope>
    <source>
        <strain evidence="1 2">DS 12.976</strain>
    </source>
</reference>
<evidence type="ECO:0000313" key="2">
    <source>
        <dbReference type="Proteomes" id="UP000017984"/>
    </source>
</evidence>
<evidence type="ECO:0000313" key="1">
    <source>
        <dbReference type="EMBL" id="EST34252.1"/>
    </source>
</evidence>
<comment type="caution">
    <text evidence="1">The sequence shown here is derived from an EMBL/GenBank/DDBJ whole genome shotgun (WGS) entry which is preliminary data.</text>
</comment>
<name>V6KQ82_STRRC</name>
<keyword evidence="2" id="KW-1185">Reference proteome</keyword>